<feature type="region of interest" description="Disordered" evidence="1">
    <location>
        <begin position="112"/>
        <end position="139"/>
    </location>
</feature>
<dbReference type="AlphaFoldDB" id="A0A2B7ZFU1"/>
<evidence type="ECO:0000313" key="5">
    <source>
        <dbReference type="Proteomes" id="UP000226031"/>
    </source>
</evidence>
<keyword evidence="2" id="KW-1133">Transmembrane helix</keyword>
<feature type="signal peptide" evidence="3">
    <location>
        <begin position="1"/>
        <end position="21"/>
    </location>
</feature>
<feature type="region of interest" description="Disordered" evidence="1">
    <location>
        <begin position="182"/>
        <end position="203"/>
    </location>
</feature>
<keyword evidence="5" id="KW-1185">Reference proteome</keyword>
<protein>
    <recommendedName>
        <fullName evidence="6">Integral membrane protein</fullName>
    </recommendedName>
</protein>
<dbReference type="EMBL" id="PDND01000118">
    <property type="protein sequence ID" value="PGH31677.1"/>
    <property type="molecule type" value="Genomic_DNA"/>
</dbReference>
<name>A0A2B7ZFU1_9EURO</name>
<evidence type="ECO:0000256" key="1">
    <source>
        <dbReference type="SAM" id="MobiDB-lite"/>
    </source>
</evidence>
<feature type="chain" id="PRO_5013038659" description="Integral membrane protein" evidence="3">
    <location>
        <begin position="22"/>
        <end position="259"/>
    </location>
</feature>
<keyword evidence="2" id="KW-0472">Membrane</keyword>
<evidence type="ECO:0000256" key="2">
    <source>
        <dbReference type="SAM" id="Phobius"/>
    </source>
</evidence>
<evidence type="ECO:0000313" key="4">
    <source>
        <dbReference type="EMBL" id="PGH31677.1"/>
    </source>
</evidence>
<accession>A0A2B7ZFU1</accession>
<keyword evidence="2" id="KW-0812">Transmembrane</keyword>
<keyword evidence="3" id="KW-0732">Signal</keyword>
<organism evidence="4 5">
    <name type="scientific">[Emmonsia] crescens</name>
    <dbReference type="NCBI Taxonomy" id="73230"/>
    <lineage>
        <taxon>Eukaryota</taxon>
        <taxon>Fungi</taxon>
        <taxon>Dikarya</taxon>
        <taxon>Ascomycota</taxon>
        <taxon>Pezizomycotina</taxon>
        <taxon>Eurotiomycetes</taxon>
        <taxon>Eurotiomycetidae</taxon>
        <taxon>Onygenales</taxon>
        <taxon>Ajellomycetaceae</taxon>
        <taxon>Emergomyces</taxon>
    </lineage>
</organism>
<feature type="transmembrane region" description="Helical" evidence="2">
    <location>
        <begin position="154"/>
        <end position="175"/>
    </location>
</feature>
<feature type="region of interest" description="Disordered" evidence="1">
    <location>
        <begin position="217"/>
        <end position="259"/>
    </location>
</feature>
<proteinExistence type="predicted"/>
<evidence type="ECO:0000256" key="3">
    <source>
        <dbReference type="SAM" id="SignalP"/>
    </source>
</evidence>
<dbReference type="VEuPathDB" id="FungiDB:EMCG_01350"/>
<feature type="compositionally biased region" description="Low complexity" evidence="1">
    <location>
        <begin position="112"/>
        <end position="127"/>
    </location>
</feature>
<sequence>MYIVMTRLLFLSAAFFTSVVCQSLIPASGSATFPRCAVGCPLLQQAQANCVPPAAPVTNQATYISCFCQSSLLQALHSSPNGVCDAVCPSADLSTLQKWYAGFCSAGNPQLTQSSTTTATPTTSPNPESDPRAGTSPRVKYEAPPSWFSTHWKLVVMIIVLAVGFTALALLLVCLKRRHSRKRADNQPPFTPGGSNRSSRGASRNLAAAALGDDKWGPQQHLAHTRCQGPGSASSAASAAGTRKGTESGQFASAFEVVE</sequence>
<evidence type="ECO:0008006" key="6">
    <source>
        <dbReference type="Google" id="ProtNLM"/>
    </source>
</evidence>
<comment type="caution">
    <text evidence="4">The sequence shown here is derived from an EMBL/GenBank/DDBJ whole genome shotgun (WGS) entry which is preliminary data.</text>
</comment>
<dbReference type="Proteomes" id="UP000226031">
    <property type="component" value="Unassembled WGS sequence"/>
</dbReference>
<reference evidence="4 5" key="1">
    <citation type="submission" date="2017-10" db="EMBL/GenBank/DDBJ databases">
        <title>Comparative genomics in systemic dimorphic fungi from Ajellomycetaceae.</title>
        <authorList>
            <person name="Munoz J.F."/>
            <person name="Mcewen J.G."/>
            <person name="Clay O.K."/>
            <person name="Cuomo C.A."/>
        </authorList>
    </citation>
    <scope>NUCLEOTIDE SEQUENCE [LARGE SCALE GENOMIC DNA]</scope>
    <source>
        <strain evidence="4 5">UAMH4076</strain>
    </source>
</reference>
<gene>
    <name evidence="4" type="ORF">GX50_05517</name>
</gene>
<feature type="compositionally biased region" description="Low complexity" evidence="1">
    <location>
        <begin position="193"/>
        <end position="203"/>
    </location>
</feature>